<evidence type="ECO:0008006" key="13">
    <source>
        <dbReference type="Google" id="ProtNLM"/>
    </source>
</evidence>
<dbReference type="Gene3D" id="1.20.140.150">
    <property type="match status" value="2"/>
</dbReference>
<feature type="transmembrane region" description="Helical" evidence="10">
    <location>
        <begin position="219"/>
        <end position="241"/>
    </location>
</feature>
<keyword evidence="5" id="KW-1003">Cell membrane</keyword>
<evidence type="ECO:0000256" key="6">
    <source>
        <dbReference type="ARBA" id="ARBA00022692"/>
    </source>
</evidence>
<organism evidence="11 12">
    <name type="scientific">Crenichthys baileyi</name>
    <name type="common">White River springfish</name>
    <dbReference type="NCBI Taxonomy" id="28760"/>
    <lineage>
        <taxon>Eukaryota</taxon>
        <taxon>Metazoa</taxon>
        <taxon>Chordata</taxon>
        <taxon>Craniata</taxon>
        <taxon>Vertebrata</taxon>
        <taxon>Euteleostomi</taxon>
        <taxon>Actinopterygii</taxon>
        <taxon>Neopterygii</taxon>
        <taxon>Teleostei</taxon>
        <taxon>Neoteleostei</taxon>
        <taxon>Acanthomorphata</taxon>
        <taxon>Ovalentaria</taxon>
        <taxon>Atherinomorphae</taxon>
        <taxon>Cyprinodontiformes</taxon>
        <taxon>Goodeidae</taxon>
        <taxon>Crenichthys</taxon>
    </lineage>
</organism>
<keyword evidence="12" id="KW-1185">Reference proteome</keyword>
<keyword evidence="4" id="KW-0796">Tight junction</keyword>
<dbReference type="PANTHER" id="PTHR12002">
    <property type="entry name" value="CLAUDIN"/>
    <property type="match status" value="1"/>
</dbReference>
<evidence type="ECO:0000256" key="1">
    <source>
        <dbReference type="ARBA" id="ARBA00004435"/>
    </source>
</evidence>
<keyword evidence="7" id="KW-0965">Cell junction</keyword>
<feature type="transmembrane region" description="Helical" evidence="10">
    <location>
        <begin position="120"/>
        <end position="146"/>
    </location>
</feature>
<feature type="transmembrane region" description="Helical" evidence="10">
    <location>
        <begin position="158"/>
        <end position="179"/>
    </location>
</feature>
<name>A0AAV9RM38_9TELE</name>
<keyword evidence="8 10" id="KW-1133">Transmembrane helix</keyword>
<evidence type="ECO:0000256" key="10">
    <source>
        <dbReference type="SAM" id="Phobius"/>
    </source>
</evidence>
<dbReference type="GO" id="GO:0005198">
    <property type="term" value="F:structural molecule activity"/>
    <property type="evidence" value="ECO:0007669"/>
    <property type="project" value="InterPro"/>
</dbReference>
<comment type="similarity">
    <text evidence="3">Belongs to the claudin family.</text>
</comment>
<evidence type="ECO:0000256" key="3">
    <source>
        <dbReference type="ARBA" id="ARBA00008295"/>
    </source>
</evidence>
<dbReference type="AlphaFoldDB" id="A0AAV9RM38"/>
<accession>A0AAV9RM38</accession>
<evidence type="ECO:0000256" key="5">
    <source>
        <dbReference type="ARBA" id="ARBA00022475"/>
    </source>
</evidence>
<dbReference type="GO" id="GO:0005886">
    <property type="term" value="C:plasma membrane"/>
    <property type="evidence" value="ECO:0007669"/>
    <property type="project" value="UniProtKB-SubCell"/>
</dbReference>
<dbReference type="Pfam" id="PF00822">
    <property type="entry name" value="PMP22_Claudin"/>
    <property type="match status" value="2"/>
</dbReference>
<evidence type="ECO:0000256" key="2">
    <source>
        <dbReference type="ARBA" id="ARBA00004651"/>
    </source>
</evidence>
<feature type="transmembrane region" description="Helical" evidence="10">
    <location>
        <begin position="332"/>
        <end position="355"/>
    </location>
</feature>
<dbReference type="InterPro" id="IPR004031">
    <property type="entry name" value="PMP22/EMP/MP20/Claudin"/>
</dbReference>
<feature type="transmembrane region" description="Helical" evidence="10">
    <location>
        <begin position="290"/>
        <end position="311"/>
    </location>
</feature>
<dbReference type="EMBL" id="JAHHUM010001730">
    <property type="protein sequence ID" value="KAK5610033.1"/>
    <property type="molecule type" value="Genomic_DNA"/>
</dbReference>
<evidence type="ECO:0000256" key="9">
    <source>
        <dbReference type="ARBA" id="ARBA00023136"/>
    </source>
</evidence>
<evidence type="ECO:0000313" key="12">
    <source>
        <dbReference type="Proteomes" id="UP001311232"/>
    </source>
</evidence>
<proteinExistence type="inferred from homology"/>
<feature type="transmembrane region" description="Helical" evidence="10">
    <location>
        <begin position="375"/>
        <end position="394"/>
    </location>
</feature>
<evidence type="ECO:0000256" key="4">
    <source>
        <dbReference type="ARBA" id="ARBA00022427"/>
    </source>
</evidence>
<evidence type="ECO:0000313" key="11">
    <source>
        <dbReference type="EMBL" id="KAK5610033.1"/>
    </source>
</evidence>
<dbReference type="GO" id="GO:0005923">
    <property type="term" value="C:bicellular tight junction"/>
    <property type="evidence" value="ECO:0007669"/>
    <property type="project" value="UniProtKB-SubCell"/>
</dbReference>
<comment type="caution">
    <text evidence="11">The sequence shown here is derived from an EMBL/GenBank/DDBJ whole genome shotgun (WGS) entry which is preliminary data.</text>
</comment>
<dbReference type="InterPro" id="IPR006187">
    <property type="entry name" value="Claudin"/>
</dbReference>
<evidence type="ECO:0000256" key="8">
    <source>
        <dbReference type="ARBA" id="ARBA00022989"/>
    </source>
</evidence>
<feature type="transmembrane region" description="Helical" evidence="10">
    <location>
        <begin position="5"/>
        <end position="27"/>
    </location>
</feature>
<dbReference type="InterPro" id="IPR017974">
    <property type="entry name" value="Claudin_CS"/>
</dbReference>
<gene>
    <name evidence="11" type="ORF">CRENBAI_022406</name>
</gene>
<dbReference type="PROSITE" id="PS01346">
    <property type="entry name" value="CLAUDIN"/>
    <property type="match status" value="2"/>
</dbReference>
<comment type="subcellular location">
    <subcellularLocation>
        <location evidence="1">Cell junction</location>
        <location evidence="1">Tight junction</location>
    </subcellularLocation>
    <subcellularLocation>
        <location evidence="2">Cell membrane</location>
        <topology evidence="2">Multi-pass membrane protein</topology>
    </subcellularLocation>
</comment>
<evidence type="ECO:0000256" key="7">
    <source>
        <dbReference type="ARBA" id="ARBA00022949"/>
    </source>
</evidence>
<keyword evidence="9 10" id="KW-0472">Membrane</keyword>
<dbReference type="Proteomes" id="UP001311232">
    <property type="component" value="Unassembled WGS sequence"/>
</dbReference>
<sequence>MGTQLVGFCLAIIGFMGTILICALPMWKVTAFVAANIVTAQVFWEGLWMNCVLQSTGHLQCKTYDSILALPQDLQGSRALVCVSLGASVVAIGLSVVGVRCTNFFHYDRLTKTNIGVSGGVVFIIAGILCIIPVSWSAHTIITGFYSPLATDARRGELGASIYIGWVSGALLVIGGGLLTGSYSPDRTCTGAGIVAMWAEWSRTRQQQSFNMVAGGRQILGMALAIIGFLGAVIICGLPTWKVTAFIGANIVTSQVIWEGLWMNCVTQSTGQMQCKVYDSLLALPQDLQAARALVIMAIIAAVIGIILGVVGGKCTNFIEEEVHKSRVAITAGIIFIIAGLLVLIPVCWTANTIIQDFYNPTLIEAQKRELGASLYIGWGTAALLFIGGGLLCCSCPPRNVNDYDVRYSKARSVDSSKAYV</sequence>
<feature type="transmembrane region" description="Helical" evidence="10">
    <location>
        <begin position="78"/>
        <end position="99"/>
    </location>
</feature>
<dbReference type="FunFam" id="1.20.140.150:FF:000001">
    <property type="entry name" value="Claudin"/>
    <property type="match status" value="2"/>
</dbReference>
<keyword evidence="6 10" id="KW-0812">Transmembrane</keyword>
<protein>
    <recommendedName>
        <fullName evidence="13">Claudin</fullName>
    </recommendedName>
</protein>
<dbReference type="PRINTS" id="PR01077">
    <property type="entry name" value="CLAUDIN"/>
</dbReference>
<reference evidence="11 12" key="1">
    <citation type="submission" date="2021-06" db="EMBL/GenBank/DDBJ databases">
        <authorList>
            <person name="Palmer J.M."/>
        </authorList>
    </citation>
    <scope>NUCLEOTIDE SEQUENCE [LARGE SCALE GENOMIC DNA]</scope>
    <source>
        <strain evidence="11 12">MEX-2019</strain>
        <tissue evidence="11">Muscle</tissue>
    </source>
</reference>